<dbReference type="PANTHER" id="PTHR35526">
    <property type="entry name" value="ANTI-SIGMA-F FACTOR RSBW-RELATED"/>
    <property type="match status" value="1"/>
</dbReference>
<dbReference type="SUPFAM" id="SSF55874">
    <property type="entry name" value="ATPase domain of HSP90 chaperone/DNA topoisomerase II/histidine kinase"/>
    <property type="match status" value="1"/>
</dbReference>
<dbReference type="PANTHER" id="PTHR35526:SF3">
    <property type="entry name" value="ANTI-SIGMA-F FACTOR RSBW"/>
    <property type="match status" value="1"/>
</dbReference>
<sequence>MKNALRISCSRGNLKVVRDFVTDSLLNYHLSPLQLNQIVLAVDEIVANIIIHANGEDESQHLDLAIDVNDKAFGIEIFDNAANLYKPSSYHEPDLPEFIRQGKKGGVGMALVNRIMDRVEFTTQGTQNVCRLYKSLAQPEQ</sequence>
<keyword evidence="4" id="KW-1185">Reference proteome</keyword>
<reference evidence="3" key="1">
    <citation type="submission" date="2021-03" db="EMBL/GenBank/DDBJ databases">
        <authorList>
            <person name="Kim M.K."/>
        </authorList>
    </citation>
    <scope>NUCLEOTIDE SEQUENCE</scope>
    <source>
        <strain evidence="3">BT186</strain>
    </source>
</reference>
<keyword evidence="1" id="KW-0808">Transferase</keyword>
<keyword evidence="3" id="KW-0547">Nucleotide-binding</keyword>
<dbReference type="GO" id="GO:0005524">
    <property type="term" value="F:ATP binding"/>
    <property type="evidence" value="ECO:0007669"/>
    <property type="project" value="UniProtKB-KW"/>
</dbReference>
<dbReference type="InterPro" id="IPR036890">
    <property type="entry name" value="HATPase_C_sf"/>
</dbReference>
<dbReference type="InterPro" id="IPR050267">
    <property type="entry name" value="Anti-sigma-factor_SerPK"/>
</dbReference>
<evidence type="ECO:0000313" key="4">
    <source>
        <dbReference type="Proteomes" id="UP000664144"/>
    </source>
</evidence>
<dbReference type="EMBL" id="JAFLQZ010000002">
    <property type="protein sequence ID" value="MBO0357263.1"/>
    <property type="molecule type" value="Genomic_DNA"/>
</dbReference>
<keyword evidence="3" id="KW-0067">ATP-binding</keyword>
<feature type="domain" description="Histidine kinase/HSP90-like ATPase" evidence="2">
    <location>
        <begin position="13"/>
        <end position="133"/>
    </location>
</feature>
<dbReference type="RefSeq" id="WP_206981849.1">
    <property type="nucleotide sequence ID" value="NZ_JAFLQZ010000002.1"/>
</dbReference>
<organism evidence="3 4">
    <name type="scientific">Hymenobacter telluris</name>
    <dbReference type="NCBI Taxonomy" id="2816474"/>
    <lineage>
        <taxon>Bacteria</taxon>
        <taxon>Pseudomonadati</taxon>
        <taxon>Bacteroidota</taxon>
        <taxon>Cytophagia</taxon>
        <taxon>Cytophagales</taxon>
        <taxon>Hymenobacteraceae</taxon>
        <taxon>Hymenobacter</taxon>
    </lineage>
</organism>
<evidence type="ECO:0000313" key="3">
    <source>
        <dbReference type="EMBL" id="MBO0357263.1"/>
    </source>
</evidence>
<evidence type="ECO:0000256" key="1">
    <source>
        <dbReference type="ARBA" id="ARBA00022527"/>
    </source>
</evidence>
<dbReference type="AlphaFoldDB" id="A0A939EWM3"/>
<protein>
    <submittedName>
        <fullName evidence="3">ATP-binding protein</fullName>
    </submittedName>
</protein>
<name>A0A939EWM3_9BACT</name>
<gene>
    <name evidence="3" type="ORF">J0X19_04850</name>
</gene>
<accession>A0A939EWM3</accession>
<dbReference type="Pfam" id="PF13581">
    <property type="entry name" value="HATPase_c_2"/>
    <property type="match status" value="1"/>
</dbReference>
<dbReference type="Gene3D" id="3.30.565.10">
    <property type="entry name" value="Histidine kinase-like ATPase, C-terminal domain"/>
    <property type="match status" value="1"/>
</dbReference>
<dbReference type="GO" id="GO:0004674">
    <property type="term" value="F:protein serine/threonine kinase activity"/>
    <property type="evidence" value="ECO:0007669"/>
    <property type="project" value="UniProtKB-KW"/>
</dbReference>
<evidence type="ECO:0000259" key="2">
    <source>
        <dbReference type="Pfam" id="PF13581"/>
    </source>
</evidence>
<dbReference type="InterPro" id="IPR003594">
    <property type="entry name" value="HATPase_dom"/>
</dbReference>
<proteinExistence type="predicted"/>
<keyword evidence="1" id="KW-0723">Serine/threonine-protein kinase</keyword>
<dbReference type="Proteomes" id="UP000664144">
    <property type="component" value="Unassembled WGS sequence"/>
</dbReference>
<dbReference type="CDD" id="cd16936">
    <property type="entry name" value="HATPase_RsbW-like"/>
    <property type="match status" value="1"/>
</dbReference>
<comment type="caution">
    <text evidence="3">The sequence shown here is derived from an EMBL/GenBank/DDBJ whole genome shotgun (WGS) entry which is preliminary data.</text>
</comment>
<keyword evidence="1" id="KW-0418">Kinase</keyword>